<reference evidence="1 2" key="1">
    <citation type="submission" date="2020-01" db="EMBL/GenBank/DDBJ databases">
        <authorList>
            <person name="Gupta K D."/>
        </authorList>
    </citation>
    <scope>NUCLEOTIDE SEQUENCE [LARGE SCALE GENOMIC DNA]</scope>
</reference>
<organism evidence="1 2">
    <name type="scientific">Cyclocybe aegerita</name>
    <name type="common">Black poplar mushroom</name>
    <name type="synonym">Agrocybe aegerita</name>
    <dbReference type="NCBI Taxonomy" id="1973307"/>
    <lineage>
        <taxon>Eukaryota</taxon>
        <taxon>Fungi</taxon>
        <taxon>Dikarya</taxon>
        <taxon>Basidiomycota</taxon>
        <taxon>Agaricomycotina</taxon>
        <taxon>Agaricomycetes</taxon>
        <taxon>Agaricomycetidae</taxon>
        <taxon>Agaricales</taxon>
        <taxon>Agaricineae</taxon>
        <taxon>Bolbitiaceae</taxon>
        <taxon>Cyclocybe</taxon>
    </lineage>
</organism>
<evidence type="ECO:0000313" key="2">
    <source>
        <dbReference type="Proteomes" id="UP000467700"/>
    </source>
</evidence>
<comment type="caution">
    <text evidence="1">The sequence shown here is derived from an EMBL/GenBank/DDBJ whole genome shotgun (WGS) entry which is preliminary data.</text>
</comment>
<accession>A0A8S0XFC2</accession>
<gene>
    <name evidence="1" type="ORF">AAE3_LOCUS2958</name>
</gene>
<keyword evidence="2" id="KW-1185">Reference proteome</keyword>
<sequence>MYQTLHLQPTNTLAQRLLADISQLELQPELKLRGLVLCWQKKRMVKLLSLMPGASAAITGADPLSVMGAVMLHIKEMEDELVYLQGRFLNVDISNFGPNANNILETMVACPRGTAGKDFSIQISMGLAGSTKKGAKYTAILSCINWELPWAQIPTSKKAKLFQVVIFLATSLLILVHSQFSCQA</sequence>
<dbReference type="AlphaFoldDB" id="A0A8S0XFC2"/>
<evidence type="ECO:0000313" key="1">
    <source>
        <dbReference type="EMBL" id="CAA7260799.1"/>
    </source>
</evidence>
<dbReference type="Proteomes" id="UP000467700">
    <property type="component" value="Unassembled WGS sequence"/>
</dbReference>
<protein>
    <submittedName>
        <fullName evidence="1">Uncharacterized protein</fullName>
    </submittedName>
</protein>
<name>A0A8S0XFC2_CYCAE</name>
<dbReference type="OrthoDB" id="2755069at2759"/>
<dbReference type="EMBL" id="CACVBS010000030">
    <property type="protein sequence ID" value="CAA7260799.1"/>
    <property type="molecule type" value="Genomic_DNA"/>
</dbReference>
<proteinExistence type="predicted"/>